<comment type="caution">
    <text evidence="2">The sequence shown here is derived from an EMBL/GenBank/DDBJ whole genome shotgun (WGS) entry which is preliminary data.</text>
</comment>
<protein>
    <recommendedName>
        <fullName evidence="1">Cyclophilin-like domain-containing protein</fullName>
    </recommendedName>
</protein>
<accession>A0ABM9ZYI9</accession>
<dbReference type="EMBL" id="ADFP01000011">
    <property type="protein sequence ID" value="EFB91924.1"/>
    <property type="molecule type" value="Genomic_DNA"/>
</dbReference>
<organism evidence="2 3">
    <name type="scientific">Pyramidobacter piscolens W5455</name>
    <dbReference type="NCBI Taxonomy" id="352165"/>
    <lineage>
        <taxon>Bacteria</taxon>
        <taxon>Thermotogati</taxon>
        <taxon>Synergistota</taxon>
        <taxon>Synergistia</taxon>
        <taxon>Synergistales</taxon>
        <taxon>Dethiosulfovibrionaceae</taxon>
        <taxon>Pyramidobacter</taxon>
    </lineage>
</organism>
<gene>
    <name evidence="2" type="ORF">HMPREF7215_1400</name>
</gene>
<dbReference type="Pfam" id="PF18050">
    <property type="entry name" value="Cyclophil_like2"/>
    <property type="match status" value="1"/>
</dbReference>
<keyword evidence="3" id="KW-1185">Reference proteome</keyword>
<sequence>MRKLGVALAFAFFGFVASDAAERRIPLQILIDGKTYAAALEDNVTARDIAARLPLELDMKRFGGHEFYAELPFRPEFAAERTSQVKAGHLYYWDGWNAFVINYIDSDIAPYEVVHLGEIGDKKVCERLAAAPERIGARVESVSGVAAGENPIGDSVAAKNVPGNSPLAL</sequence>
<dbReference type="Gene3D" id="2.40.100.20">
    <property type="match status" value="1"/>
</dbReference>
<evidence type="ECO:0000313" key="2">
    <source>
        <dbReference type="EMBL" id="EFB91924.1"/>
    </source>
</evidence>
<dbReference type="SUPFAM" id="SSF50891">
    <property type="entry name" value="Cyclophilin-like"/>
    <property type="match status" value="1"/>
</dbReference>
<feature type="domain" description="Cyclophilin-like" evidence="1">
    <location>
        <begin position="30"/>
        <end position="135"/>
    </location>
</feature>
<evidence type="ECO:0000313" key="3">
    <source>
        <dbReference type="Proteomes" id="UP000006462"/>
    </source>
</evidence>
<proteinExistence type="predicted"/>
<name>A0ABM9ZYI9_9BACT</name>
<dbReference type="InterPro" id="IPR041183">
    <property type="entry name" value="Cyclophilin-like"/>
</dbReference>
<evidence type="ECO:0000259" key="1">
    <source>
        <dbReference type="Pfam" id="PF18050"/>
    </source>
</evidence>
<dbReference type="RefSeq" id="WP_009163677.1">
    <property type="nucleotide sequence ID" value="NZ_ADFP01000011.1"/>
</dbReference>
<reference evidence="2 3" key="1">
    <citation type="submission" date="2009-12" db="EMBL/GenBank/DDBJ databases">
        <authorList>
            <person name="Shrivastava S."/>
            <person name="Madupu R."/>
            <person name="Durkin A.S."/>
            <person name="Torralba M."/>
            <person name="Methe B."/>
            <person name="Sutton G.G."/>
            <person name="Strausberg R.L."/>
            <person name="Nelson K.E."/>
        </authorList>
    </citation>
    <scope>NUCLEOTIDE SEQUENCE [LARGE SCALE GENOMIC DNA]</scope>
    <source>
        <strain evidence="2 3">W5455</strain>
    </source>
</reference>
<dbReference type="Proteomes" id="UP000006462">
    <property type="component" value="Unassembled WGS sequence"/>
</dbReference>
<dbReference type="InterPro" id="IPR029000">
    <property type="entry name" value="Cyclophilin-like_dom_sf"/>
</dbReference>